<sequence length="160" mass="16294">MLRSGGIALLAGSVKVTESEDVGNAMDGGLSVGVLMPSEDWKLLLKGGALRPSTDPTKSPKPSTDVADSGKAVTDGIVGLESITEAPSISTVGIFKEVLRPSRDPMKSPKPPIVLVDKWGSDTDNSVGPGGTDNAGVDKMLGIDIDGTVGPLGIDIEDGL</sequence>
<evidence type="ECO:0000256" key="1">
    <source>
        <dbReference type="SAM" id="MobiDB-lite"/>
    </source>
</evidence>
<accession>A0A6A5YPW3</accession>
<dbReference type="Proteomes" id="UP000799770">
    <property type="component" value="Unassembled WGS sequence"/>
</dbReference>
<dbReference type="EMBL" id="ML977343">
    <property type="protein sequence ID" value="KAF2109279.1"/>
    <property type="molecule type" value="Genomic_DNA"/>
</dbReference>
<protein>
    <submittedName>
        <fullName evidence="2">Uncharacterized protein</fullName>
    </submittedName>
</protein>
<dbReference type="AlphaFoldDB" id="A0A6A5YPW3"/>
<keyword evidence="3" id="KW-1185">Reference proteome</keyword>
<reference evidence="2" key="1">
    <citation type="journal article" date="2020" name="Stud. Mycol.">
        <title>101 Dothideomycetes genomes: a test case for predicting lifestyles and emergence of pathogens.</title>
        <authorList>
            <person name="Haridas S."/>
            <person name="Albert R."/>
            <person name="Binder M."/>
            <person name="Bloem J."/>
            <person name="Labutti K."/>
            <person name="Salamov A."/>
            <person name="Andreopoulos B."/>
            <person name="Baker S."/>
            <person name="Barry K."/>
            <person name="Bills G."/>
            <person name="Bluhm B."/>
            <person name="Cannon C."/>
            <person name="Castanera R."/>
            <person name="Culley D."/>
            <person name="Daum C."/>
            <person name="Ezra D."/>
            <person name="Gonzalez J."/>
            <person name="Henrissat B."/>
            <person name="Kuo A."/>
            <person name="Liang C."/>
            <person name="Lipzen A."/>
            <person name="Lutzoni F."/>
            <person name="Magnuson J."/>
            <person name="Mondo S."/>
            <person name="Nolan M."/>
            <person name="Ohm R."/>
            <person name="Pangilinan J."/>
            <person name="Park H.-J."/>
            <person name="Ramirez L."/>
            <person name="Alfaro M."/>
            <person name="Sun H."/>
            <person name="Tritt A."/>
            <person name="Yoshinaga Y."/>
            <person name="Zwiers L.-H."/>
            <person name="Turgeon B."/>
            <person name="Goodwin S."/>
            <person name="Spatafora J."/>
            <person name="Crous P."/>
            <person name="Grigoriev I."/>
        </authorList>
    </citation>
    <scope>NUCLEOTIDE SEQUENCE</scope>
    <source>
        <strain evidence="2">CBS 627.86</strain>
    </source>
</reference>
<gene>
    <name evidence="2" type="ORF">BDV96DRAFT_586140</name>
</gene>
<name>A0A6A5YPW3_9PLEO</name>
<organism evidence="2 3">
    <name type="scientific">Lophiotrema nucula</name>
    <dbReference type="NCBI Taxonomy" id="690887"/>
    <lineage>
        <taxon>Eukaryota</taxon>
        <taxon>Fungi</taxon>
        <taxon>Dikarya</taxon>
        <taxon>Ascomycota</taxon>
        <taxon>Pezizomycotina</taxon>
        <taxon>Dothideomycetes</taxon>
        <taxon>Pleosporomycetidae</taxon>
        <taxon>Pleosporales</taxon>
        <taxon>Lophiotremataceae</taxon>
        <taxon>Lophiotrema</taxon>
    </lineage>
</organism>
<feature type="compositionally biased region" description="Low complexity" evidence="1">
    <location>
        <begin position="52"/>
        <end position="65"/>
    </location>
</feature>
<proteinExistence type="predicted"/>
<evidence type="ECO:0000313" key="2">
    <source>
        <dbReference type="EMBL" id="KAF2109279.1"/>
    </source>
</evidence>
<evidence type="ECO:0000313" key="3">
    <source>
        <dbReference type="Proteomes" id="UP000799770"/>
    </source>
</evidence>
<feature type="region of interest" description="Disordered" evidence="1">
    <location>
        <begin position="48"/>
        <end position="70"/>
    </location>
</feature>